<dbReference type="SMART" id="SM00091">
    <property type="entry name" value="PAS"/>
    <property type="match status" value="3"/>
</dbReference>
<dbReference type="InterPro" id="IPR050736">
    <property type="entry name" value="Sensor_HK_Regulatory"/>
</dbReference>
<evidence type="ECO:0000256" key="1">
    <source>
        <dbReference type="ARBA" id="ARBA00000085"/>
    </source>
</evidence>
<protein>
    <recommendedName>
        <fullName evidence="3">histidine kinase</fullName>
        <ecNumber evidence="3">2.7.13.3</ecNumber>
    </recommendedName>
</protein>
<dbReference type="InterPro" id="IPR000700">
    <property type="entry name" value="PAS-assoc_C"/>
</dbReference>
<name>A0A0C2YZK1_PARME</name>
<evidence type="ECO:0000313" key="13">
    <source>
        <dbReference type="EMBL" id="KIM00066.1"/>
    </source>
</evidence>
<evidence type="ECO:0000259" key="12">
    <source>
        <dbReference type="PROSITE" id="PS50113"/>
    </source>
</evidence>
<dbReference type="Proteomes" id="UP000031971">
    <property type="component" value="Unassembled WGS sequence"/>
</dbReference>
<dbReference type="Pfam" id="PF02518">
    <property type="entry name" value="HATPase_c"/>
    <property type="match status" value="1"/>
</dbReference>
<dbReference type="InterPro" id="IPR003594">
    <property type="entry name" value="HATPase_dom"/>
</dbReference>
<keyword evidence="8" id="KW-0067">ATP-binding</keyword>
<keyword evidence="5" id="KW-0808">Transferase</keyword>
<dbReference type="InterPro" id="IPR004358">
    <property type="entry name" value="Sig_transdc_His_kin-like_C"/>
</dbReference>
<dbReference type="SMART" id="SM00387">
    <property type="entry name" value="HATPase_c"/>
    <property type="match status" value="1"/>
</dbReference>
<sequence>MMGDSQNGAPSGHDIQMTMMQGVLDHLDQGISVFSADLRLVLWNRRFADLHEFPDGFLTHDLAFEDIIRFNAQRGEYGGHYDVEDMVRHRVDSAREFRPHRFERTRPNGTILEIIGNPLPGGGFVTTYSDVTVNRQIAENLRGSNDRLDQMVERRTRALQDSEERHRAYGEFLEATVQHMPQGVCLFDNALNLVVANKIFFDLTQIPDSFNVKGINFYEFMLYNAQRGEYGPGDPEELARQRQEIAARMEPHAFDRTRPDGTVIEVRGNPIPGRGFISTFTDITERAKAEEALREAATMARAMLEAPGLLVLLIRMDGTIVDLNEEAAVGLGSHKDAMIGTNIFNAMPTKVAERRFALAQQAILEARAIYFEDERDGRWFETTMTPYPMDQDGIPRVMVIAHDVTHRHHAEQRLREATAMAQAANRTKTDFLAAMSHELRTPLNAILGFSEIISREMFGPVGERYRTYGQDINAAGQHLLAMINDILDISRIEIGAFTLCIEPVDPHELAYSCLRLVGSRAEAGNVDLSEDMPESLPHLMIDSRRTKQILINLLGNAVKFTPPGGKVTLRGETRDSGGIAFHVIDTGIGMSEADMAVALSPFGQVDTGLDRRFEGAGLGLPLAKSLAELHGGSLEITSIPGKGTTVSVYFPASCVAG</sequence>
<dbReference type="Pfam" id="PF00512">
    <property type="entry name" value="HisKA"/>
    <property type="match status" value="1"/>
</dbReference>
<dbReference type="SUPFAM" id="SSF55785">
    <property type="entry name" value="PYP-like sensor domain (PAS domain)"/>
    <property type="match status" value="2"/>
</dbReference>
<comment type="catalytic activity">
    <reaction evidence="1">
        <text>ATP + protein L-histidine = ADP + protein N-phospho-L-histidine.</text>
        <dbReference type="EC" id="2.7.13.3"/>
    </reaction>
</comment>
<evidence type="ECO:0000256" key="3">
    <source>
        <dbReference type="ARBA" id="ARBA00012438"/>
    </source>
</evidence>
<keyword evidence="14" id="KW-1185">Reference proteome</keyword>
<dbReference type="STRING" id="272627.CCC_02854"/>
<evidence type="ECO:0000256" key="9">
    <source>
        <dbReference type="ARBA" id="ARBA00023012"/>
    </source>
</evidence>
<dbReference type="PANTHER" id="PTHR43711">
    <property type="entry name" value="TWO-COMPONENT HISTIDINE KINASE"/>
    <property type="match status" value="1"/>
</dbReference>
<keyword evidence="4" id="KW-0597">Phosphoprotein</keyword>
<accession>A0A0C2YZK1</accession>
<organism evidence="13 14">
    <name type="scientific">Paramagnetospirillum magnetotacticum MS-1</name>
    <dbReference type="NCBI Taxonomy" id="272627"/>
    <lineage>
        <taxon>Bacteria</taxon>
        <taxon>Pseudomonadati</taxon>
        <taxon>Pseudomonadota</taxon>
        <taxon>Alphaproteobacteria</taxon>
        <taxon>Rhodospirillales</taxon>
        <taxon>Magnetospirillaceae</taxon>
        <taxon>Paramagnetospirillum</taxon>
    </lineage>
</organism>
<dbReference type="SUPFAM" id="SSF55874">
    <property type="entry name" value="ATPase domain of HSP90 chaperone/DNA topoisomerase II/histidine kinase"/>
    <property type="match status" value="1"/>
</dbReference>
<evidence type="ECO:0000256" key="8">
    <source>
        <dbReference type="ARBA" id="ARBA00022840"/>
    </source>
</evidence>
<dbReference type="OrthoDB" id="6115735at2"/>
<dbReference type="SMART" id="SM00388">
    <property type="entry name" value="HisKA"/>
    <property type="match status" value="1"/>
</dbReference>
<keyword evidence="10" id="KW-0472">Membrane</keyword>
<dbReference type="InterPro" id="IPR013656">
    <property type="entry name" value="PAS_4"/>
</dbReference>
<dbReference type="InterPro" id="IPR005467">
    <property type="entry name" value="His_kinase_dom"/>
</dbReference>
<keyword evidence="9" id="KW-0902">Two-component regulatory system</keyword>
<dbReference type="Gene3D" id="1.10.287.130">
    <property type="match status" value="1"/>
</dbReference>
<comment type="subcellular location">
    <subcellularLocation>
        <location evidence="2">Membrane</location>
    </subcellularLocation>
</comment>
<dbReference type="PROSITE" id="PS50113">
    <property type="entry name" value="PAC"/>
    <property type="match status" value="1"/>
</dbReference>
<evidence type="ECO:0000256" key="7">
    <source>
        <dbReference type="ARBA" id="ARBA00022777"/>
    </source>
</evidence>
<dbReference type="InterPro" id="IPR003661">
    <property type="entry name" value="HisK_dim/P_dom"/>
</dbReference>
<dbReference type="PRINTS" id="PR00344">
    <property type="entry name" value="BCTRLSENSOR"/>
</dbReference>
<gene>
    <name evidence="13" type="ORF">CCC_02854</name>
</gene>
<dbReference type="CDD" id="cd16922">
    <property type="entry name" value="HATPase_EvgS-ArcB-TorS-like"/>
    <property type="match status" value="1"/>
</dbReference>
<dbReference type="PANTHER" id="PTHR43711:SF31">
    <property type="entry name" value="HISTIDINE KINASE"/>
    <property type="match status" value="1"/>
</dbReference>
<dbReference type="InterPro" id="IPR035965">
    <property type="entry name" value="PAS-like_dom_sf"/>
</dbReference>
<dbReference type="EMBL" id="JXSL01000020">
    <property type="protein sequence ID" value="KIM00066.1"/>
    <property type="molecule type" value="Genomic_DNA"/>
</dbReference>
<dbReference type="InterPro" id="IPR000014">
    <property type="entry name" value="PAS"/>
</dbReference>
<evidence type="ECO:0000256" key="2">
    <source>
        <dbReference type="ARBA" id="ARBA00004370"/>
    </source>
</evidence>
<keyword evidence="6" id="KW-0547">Nucleotide-binding</keyword>
<dbReference type="NCBIfam" id="TIGR00229">
    <property type="entry name" value="sensory_box"/>
    <property type="match status" value="1"/>
</dbReference>
<evidence type="ECO:0000256" key="6">
    <source>
        <dbReference type="ARBA" id="ARBA00022741"/>
    </source>
</evidence>
<dbReference type="PROSITE" id="PS50109">
    <property type="entry name" value="HIS_KIN"/>
    <property type="match status" value="1"/>
</dbReference>
<dbReference type="Pfam" id="PF12860">
    <property type="entry name" value="PAS_7"/>
    <property type="match status" value="2"/>
</dbReference>
<dbReference type="Gene3D" id="3.30.450.20">
    <property type="entry name" value="PAS domain"/>
    <property type="match status" value="3"/>
</dbReference>
<evidence type="ECO:0000256" key="10">
    <source>
        <dbReference type="ARBA" id="ARBA00023136"/>
    </source>
</evidence>
<evidence type="ECO:0000256" key="4">
    <source>
        <dbReference type="ARBA" id="ARBA00022553"/>
    </source>
</evidence>
<comment type="caution">
    <text evidence="13">The sequence shown here is derived from an EMBL/GenBank/DDBJ whole genome shotgun (WGS) entry which is preliminary data.</text>
</comment>
<dbReference type="AlphaFoldDB" id="A0A0C2YZK1"/>
<dbReference type="GO" id="GO:0005524">
    <property type="term" value="F:ATP binding"/>
    <property type="evidence" value="ECO:0007669"/>
    <property type="project" value="UniProtKB-KW"/>
</dbReference>
<feature type="domain" description="PAC" evidence="12">
    <location>
        <begin position="362"/>
        <end position="416"/>
    </location>
</feature>
<keyword evidence="7 13" id="KW-0418">Kinase</keyword>
<dbReference type="GO" id="GO:0000155">
    <property type="term" value="F:phosphorelay sensor kinase activity"/>
    <property type="evidence" value="ECO:0007669"/>
    <property type="project" value="InterPro"/>
</dbReference>
<evidence type="ECO:0000256" key="5">
    <source>
        <dbReference type="ARBA" id="ARBA00022679"/>
    </source>
</evidence>
<dbReference type="GO" id="GO:0016020">
    <property type="term" value="C:membrane"/>
    <property type="evidence" value="ECO:0007669"/>
    <property type="project" value="UniProtKB-SubCell"/>
</dbReference>
<dbReference type="SUPFAM" id="SSF47384">
    <property type="entry name" value="Homodimeric domain of signal transducing histidine kinase"/>
    <property type="match status" value="1"/>
</dbReference>
<dbReference type="Pfam" id="PF08448">
    <property type="entry name" value="PAS_4"/>
    <property type="match status" value="1"/>
</dbReference>
<dbReference type="FunFam" id="1.10.287.130:FF:000038">
    <property type="entry name" value="Sensory transduction histidine kinase"/>
    <property type="match status" value="1"/>
</dbReference>
<dbReference type="InterPro" id="IPR036097">
    <property type="entry name" value="HisK_dim/P_sf"/>
</dbReference>
<dbReference type="EC" id="2.7.13.3" evidence="3"/>
<proteinExistence type="predicted"/>
<dbReference type="CDD" id="cd00130">
    <property type="entry name" value="PAS"/>
    <property type="match status" value="1"/>
</dbReference>
<reference evidence="13 14" key="1">
    <citation type="submission" date="2015-01" db="EMBL/GenBank/DDBJ databases">
        <title>Genome Sequence of Magnetospirillum magnetotacticum Strain MS-1.</title>
        <authorList>
            <person name="Marinov G.K."/>
            <person name="Smalley M.D."/>
            <person name="DeSalvo G."/>
        </authorList>
    </citation>
    <scope>NUCLEOTIDE SEQUENCE [LARGE SCALE GENOMIC DNA]</scope>
    <source>
        <strain evidence="13 14">MS-1</strain>
    </source>
</reference>
<dbReference type="CDD" id="cd00082">
    <property type="entry name" value="HisKA"/>
    <property type="match status" value="1"/>
</dbReference>
<feature type="domain" description="Histidine kinase" evidence="11">
    <location>
        <begin position="434"/>
        <end position="654"/>
    </location>
</feature>
<evidence type="ECO:0000313" key="14">
    <source>
        <dbReference type="Proteomes" id="UP000031971"/>
    </source>
</evidence>
<evidence type="ECO:0000259" key="11">
    <source>
        <dbReference type="PROSITE" id="PS50109"/>
    </source>
</evidence>
<dbReference type="InterPro" id="IPR036890">
    <property type="entry name" value="HATPase_C_sf"/>
</dbReference>
<dbReference type="Gene3D" id="3.30.565.10">
    <property type="entry name" value="Histidine kinase-like ATPase, C-terminal domain"/>
    <property type="match status" value="1"/>
</dbReference>